<gene>
    <name evidence="5" type="ORF">KP803_10260</name>
</gene>
<evidence type="ECO:0000256" key="3">
    <source>
        <dbReference type="ARBA" id="ARBA00023163"/>
    </source>
</evidence>
<dbReference type="EMBL" id="JAJHVV010000005">
    <property type="protein sequence ID" value="MCK6263655.1"/>
    <property type="molecule type" value="Genomic_DNA"/>
</dbReference>
<protein>
    <submittedName>
        <fullName evidence="5">AraC family transcriptional regulator</fullName>
    </submittedName>
</protein>
<keyword evidence="3" id="KW-0804">Transcription</keyword>
<accession>A0A9X1XK69</accession>
<dbReference type="PANTHER" id="PTHR43280:SF2">
    <property type="entry name" value="HTH-TYPE TRANSCRIPTIONAL REGULATOR EXSA"/>
    <property type="match status" value="1"/>
</dbReference>
<evidence type="ECO:0000259" key="4">
    <source>
        <dbReference type="PROSITE" id="PS01124"/>
    </source>
</evidence>
<feature type="domain" description="HTH araC/xylS-type" evidence="4">
    <location>
        <begin position="179"/>
        <end position="277"/>
    </location>
</feature>
<dbReference type="Pfam" id="PF02311">
    <property type="entry name" value="AraC_binding"/>
    <property type="match status" value="1"/>
</dbReference>
<dbReference type="AlphaFoldDB" id="A0A9X1XK69"/>
<dbReference type="InterPro" id="IPR003313">
    <property type="entry name" value="AraC-bd"/>
</dbReference>
<dbReference type="Pfam" id="PF12833">
    <property type="entry name" value="HTH_18"/>
    <property type="match status" value="1"/>
</dbReference>
<dbReference type="SMART" id="SM00342">
    <property type="entry name" value="HTH_ARAC"/>
    <property type="match status" value="1"/>
</dbReference>
<dbReference type="GO" id="GO:0003700">
    <property type="term" value="F:DNA-binding transcription factor activity"/>
    <property type="evidence" value="ECO:0007669"/>
    <property type="project" value="InterPro"/>
</dbReference>
<evidence type="ECO:0000313" key="5">
    <source>
        <dbReference type="EMBL" id="MCK6263655.1"/>
    </source>
</evidence>
<evidence type="ECO:0000256" key="1">
    <source>
        <dbReference type="ARBA" id="ARBA00023015"/>
    </source>
</evidence>
<dbReference type="Gene3D" id="2.60.120.280">
    <property type="entry name" value="Regulatory protein AraC"/>
    <property type="match status" value="1"/>
</dbReference>
<comment type="caution">
    <text evidence="5">The sequence shown here is derived from an EMBL/GenBank/DDBJ whole genome shotgun (WGS) entry which is preliminary data.</text>
</comment>
<dbReference type="InterPro" id="IPR009057">
    <property type="entry name" value="Homeodomain-like_sf"/>
</dbReference>
<reference evidence="5" key="1">
    <citation type="submission" date="2021-11" db="EMBL/GenBank/DDBJ databases">
        <title>Vibrio ZSDE26 sp. nov. and Vibrio ZSDZ34 sp. nov., isolated from coastal seawater in Qingdao.</title>
        <authorList>
            <person name="Zhang P."/>
        </authorList>
    </citation>
    <scope>NUCLEOTIDE SEQUENCE</scope>
    <source>
        <strain evidence="5">ZSDE26</strain>
    </source>
</reference>
<dbReference type="PANTHER" id="PTHR43280">
    <property type="entry name" value="ARAC-FAMILY TRANSCRIPTIONAL REGULATOR"/>
    <property type="match status" value="1"/>
</dbReference>
<evidence type="ECO:0000256" key="2">
    <source>
        <dbReference type="ARBA" id="ARBA00023125"/>
    </source>
</evidence>
<dbReference type="GO" id="GO:0043565">
    <property type="term" value="F:sequence-specific DNA binding"/>
    <property type="evidence" value="ECO:0007669"/>
    <property type="project" value="InterPro"/>
</dbReference>
<keyword evidence="2" id="KW-0238">DNA-binding</keyword>
<dbReference type="InterPro" id="IPR037923">
    <property type="entry name" value="HTH-like"/>
</dbReference>
<dbReference type="SUPFAM" id="SSF51215">
    <property type="entry name" value="Regulatory protein AraC"/>
    <property type="match status" value="1"/>
</dbReference>
<organism evidence="5 6">
    <name type="scientific">Vibrio amylolyticus</name>
    <dbReference type="NCBI Taxonomy" id="2847292"/>
    <lineage>
        <taxon>Bacteria</taxon>
        <taxon>Pseudomonadati</taxon>
        <taxon>Pseudomonadota</taxon>
        <taxon>Gammaproteobacteria</taxon>
        <taxon>Vibrionales</taxon>
        <taxon>Vibrionaceae</taxon>
        <taxon>Vibrio</taxon>
    </lineage>
</organism>
<sequence length="281" mass="32629">MIERQETLQISDKTHHEFIDQTNVLMLEEMGIIQCGIATCRDFFSIYRKNQQKHMLLYTIKGKGWLKVQHQRYQLEPSSVITTPAFIEVGFGMEEEEWQIAWVFLDPKADWSDVIGGGVQYSLTPISEVIYAAILSMLRSISLPIDLGGAIGKRAVEQIELLINAPINNEQSRSKIRMTRVFDLVQRQLHKDWTVTQLASQFPCSEPHFHRLCQQIYKHSPKVHVTRMRMEYAARLLVSTDWSIQHIGEIVGYPNAANFSTRFRRWSNMTPRMFRTNVRSG</sequence>
<evidence type="ECO:0000313" key="6">
    <source>
        <dbReference type="Proteomes" id="UP001139559"/>
    </source>
</evidence>
<name>A0A9X1XK69_9VIBR</name>
<dbReference type="PROSITE" id="PS01124">
    <property type="entry name" value="HTH_ARAC_FAMILY_2"/>
    <property type="match status" value="1"/>
</dbReference>
<proteinExistence type="predicted"/>
<keyword evidence="6" id="KW-1185">Reference proteome</keyword>
<dbReference type="InterPro" id="IPR018060">
    <property type="entry name" value="HTH_AraC"/>
</dbReference>
<dbReference type="Proteomes" id="UP001139559">
    <property type="component" value="Unassembled WGS sequence"/>
</dbReference>
<keyword evidence="1" id="KW-0805">Transcription regulation</keyword>
<dbReference type="SUPFAM" id="SSF46689">
    <property type="entry name" value="Homeodomain-like"/>
    <property type="match status" value="2"/>
</dbReference>
<dbReference type="Gene3D" id="1.10.10.60">
    <property type="entry name" value="Homeodomain-like"/>
    <property type="match status" value="2"/>
</dbReference>
<dbReference type="RefSeq" id="WP_248008731.1">
    <property type="nucleotide sequence ID" value="NZ_JAJHVV010000005.1"/>
</dbReference>